<sequence length="251" mass="29435">MGTTVNYKRSFFVNFKSIKIIKNWIVLMKLQYPFATKHKFFVYTIIIKLRHSIFYNFSKNLTVEFFFRGHKVLSDFAPCVIFFKWKIYLIMGNNQQKSTTEKPKTENADAGQAKTEKSQKLQKIFPVSSVSKSSKALSKASVLSFTDKMLGYEIDRQDVDSVMTSLREWDTSPIQAVWLCSRPISRIANGRFHHWCVKVHCGDTLLEFDFFEKNARGVFGFKPVKRDIAAEQKQINKRTIYICTYMYIYKK</sequence>
<keyword evidence="3" id="KW-1185">Reference proteome</keyword>
<organism evidence="2 3">
    <name type="scientific">Reticulomyxa filosa</name>
    <dbReference type="NCBI Taxonomy" id="46433"/>
    <lineage>
        <taxon>Eukaryota</taxon>
        <taxon>Sar</taxon>
        <taxon>Rhizaria</taxon>
        <taxon>Retaria</taxon>
        <taxon>Foraminifera</taxon>
        <taxon>Monothalamids</taxon>
        <taxon>Reticulomyxidae</taxon>
        <taxon>Reticulomyxa</taxon>
    </lineage>
</organism>
<dbReference type="EMBL" id="ASPP01004397">
    <property type="protein sequence ID" value="ETO32207.1"/>
    <property type="molecule type" value="Genomic_DNA"/>
</dbReference>
<evidence type="ECO:0000313" key="2">
    <source>
        <dbReference type="EMBL" id="ETO32207.1"/>
    </source>
</evidence>
<feature type="region of interest" description="Disordered" evidence="1">
    <location>
        <begin position="98"/>
        <end position="117"/>
    </location>
</feature>
<protein>
    <submittedName>
        <fullName evidence="2">Uncharacterized protein</fullName>
    </submittedName>
</protein>
<name>X6P3Q6_RETFI</name>
<dbReference type="Proteomes" id="UP000023152">
    <property type="component" value="Unassembled WGS sequence"/>
</dbReference>
<evidence type="ECO:0000256" key="1">
    <source>
        <dbReference type="SAM" id="MobiDB-lite"/>
    </source>
</evidence>
<evidence type="ECO:0000313" key="3">
    <source>
        <dbReference type="Proteomes" id="UP000023152"/>
    </source>
</evidence>
<reference evidence="2 3" key="1">
    <citation type="journal article" date="2013" name="Curr. Biol.">
        <title>The Genome of the Foraminiferan Reticulomyxa filosa.</title>
        <authorList>
            <person name="Glockner G."/>
            <person name="Hulsmann N."/>
            <person name="Schleicher M."/>
            <person name="Noegel A.A."/>
            <person name="Eichinger L."/>
            <person name="Gallinger C."/>
            <person name="Pawlowski J."/>
            <person name="Sierra R."/>
            <person name="Euteneuer U."/>
            <person name="Pillet L."/>
            <person name="Moustafa A."/>
            <person name="Platzer M."/>
            <person name="Groth M."/>
            <person name="Szafranski K."/>
            <person name="Schliwa M."/>
        </authorList>
    </citation>
    <scope>NUCLEOTIDE SEQUENCE [LARGE SCALE GENOMIC DNA]</scope>
</reference>
<dbReference type="AlphaFoldDB" id="X6P3Q6"/>
<accession>X6P3Q6</accession>
<proteinExistence type="predicted"/>
<comment type="caution">
    <text evidence="2">The sequence shown here is derived from an EMBL/GenBank/DDBJ whole genome shotgun (WGS) entry which is preliminary data.</text>
</comment>
<gene>
    <name evidence="2" type="ORF">RFI_04911</name>
</gene>